<feature type="region of interest" description="Disordered" evidence="11">
    <location>
        <begin position="578"/>
        <end position="601"/>
    </location>
</feature>
<dbReference type="InterPro" id="IPR037151">
    <property type="entry name" value="AlkB-like_sf"/>
</dbReference>
<evidence type="ECO:0000313" key="13">
    <source>
        <dbReference type="EMBL" id="CAJ1406643.1"/>
    </source>
</evidence>
<feature type="non-terminal residue" evidence="13">
    <location>
        <position position="1"/>
    </location>
</feature>
<dbReference type="AlphaFoldDB" id="A0AA36NL36"/>
<dbReference type="Proteomes" id="UP001178507">
    <property type="component" value="Unassembled WGS sequence"/>
</dbReference>
<dbReference type="SMART" id="SM00356">
    <property type="entry name" value="ZnF_C3H1"/>
    <property type="match status" value="1"/>
</dbReference>
<dbReference type="PROSITE" id="PS50103">
    <property type="entry name" value="ZF_C3H1"/>
    <property type="match status" value="1"/>
</dbReference>
<dbReference type="Gene3D" id="2.60.120.590">
    <property type="entry name" value="Alpha-ketoglutarate-dependent dioxygenase AlkB-like"/>
    <property type="match status" value="1"/>
</dbReference>
<evidence type="ECO:0000256" key="1">
    <source>
        <dbReference type="ARBA" id="ARBA00007835"/>
    </source>
</evidence>
<feature type="domain" description="C3H1-type" evidence="12">
    <location>
        <begin position="99"/>
        <end position="126"/>
    </location>
</feature>
<keyword evidence="6 10" id="KW-0862">Zinc</keyword>
<evidence type="ECO:0000256" key="9">
    <source>
        <dbReference type="ARBA" id="ARBA00023180"/>
    </source>
</evidence>
<dbReference type="InterPro" id="IPR000571">
    <property type="entry name" value="Znf_CCCH"/>
</dbReference>
<dbReference type="GO" id="GO:0009395">
    <property type="term" value="P:phospholipid catabolic process"/>
    <property type="evidence" value="ECO:0007669"/>
    <property type="project" value="TreeGrafter"/>
</dbReference>
<dbReference type="GO" id="GO:0005576">
    <property type="term" value="C:extracellular region"/>
    <property type="evidence" value="ECO:0007669"/>
    <property type="project" value="TreeGrafter"/>
</dbReference>
<comment type="caution">
    <text evidence="13">The sequence shown here is derived from an EMBL/GenBank/DDBJ whole genome shotgun (WGS) entry which is preliminary data.</text>
</comment>
<keyword evidence="8" id="KW-0443">Lipid metabolism</keyword>
<evidence type="ECO:0000256" key="10">
    <source>
        <dbReference type="PROSITE-ProRule" id="PRU00723"/>
    </source>
</evidence>
<comment type="similarity">
    <text evidence="1">Belongs to the phospholipase B-like family.</text>
</comment>
<dbReference type="GO" id="GO:0008270">
    <property type="term" value="F:zinc ion binding"/>
    <property type="evidence" value="ECO:0007669"/>
    <property type="project" value="UniProtKB-KW"/>
</dbReference>
<proteinExistence type="inferred from homology"/>
<keyword evidence="2 10" id="KW-0479">Metal-binding</keyword>
<evidence type="ECO:0000256" key="6">
    <source>
        <dbReference type="ARBA" id="ARBA00022833"/>
    </source>
</evidence>
<evidence type="ECO:0000259" key="12">
    <source>
        <dbReference type="PROSITE" id="PS50103"/>
    </source>
</evidence>
<dbReference type="GO" id="GO:0004620">
    <property type="term" value="F:phospholipase activity"/>
    <property type="evidence" value="ECO:0007669"/>
    <property type="project" value="InterPro"/>
</dbReference>
<evidence type="ECO:0000256" key="2">
    <source>
        <dbReference type="ARBA" id="ARBA00022723"/>
    </source>
</evidence>
<dbReference type="Pfam" id="PF04916">
    <property type="entry name" value="Phospholip_B"/>
    <property type="match status" value="1"/>
</dbReference>
<evidence type="ECO:0000256" key="3">
    <source>
        <dbReference type="ARBA" id="ARBA00022729"/>
    </source>
</evidence>
<dbReference type="PANTHER" id="PTHR12370">
    <property type="entry name" value="PHOSPHOLIPASE B-RELATED"/>
    <property type="match status" value="1"/>
</dbReference>
<dbReference type="Pfam" id="PF00642">
    <property type="entry name" value="zf-CCCH"/>
    <property type="match status" value="1"/>
</dbReference>
<evidence type="ECO:0000256" key="7">
    <source>
        <dbReference type="ARBA" id="ARBA00022963"/>
    </source>
</evidence>
<dbReference type="Gene3D" id="3.30.1370.210">
    <property type="match status" value="1"/>
</dbReference>
<evidence type="ECO:0000256" key="11">
    <source>
        <dbReference type="SAM" id="MobiDB-lite"/>
    </source>
</evidence>
<keyword evidence="14" id="KW-1185">Reference proteome</keyword>
<dbReference type="Gene3D" id="3.60.60.30">
    <property type="match status" value="1"/>
</dbReference>
<evidence type="ECO:0000256" key="4">
    <source>
        <dbReference type="ARBA" id="ARBA00022771"/>
    </source>
</evidence>
<dbReference type="EMBL" id="CAUJNA010003639">
    <property type="protein sequence ID" value="CAJ1406643.1"/>
    <property type="molecule type" value="Genomic_DNA"/>
</dbReference>
<keyword evidence="4 10" id="KW-0863">Zinc-finger</keyword>
<name>A0AA36NL36_9DINO</name>
<sequence length="952" mass="107180">DGSSNECKSRGFGTAVGRRHRLLTLALGNGCELGFRRRRTGEVVYFPQANGTLTLLGCDVKAKWQMGEAKVPQGVLLYVWGPSSRAEEEEVLAETVAAATKEGPCRDFRFGRCTYGENCKFSHGEEENPPRETGQEVTVWPARPSMRVITVPASRRYAGPVKHDDVVIVPEFFCKEEDWETYYALIQEMRQSQANGDRKAEWISWHEGAHLLSQNPSGSRTYNKVLERMCEYFKAAEGNRGTRFNWYRDGSDWKPFHHDSAAFNEQRAATQNCTIGISFGASRELAFRHAKTGELIYFPQKNGMLFYFGRDANIVWQHGINSLPEGDQDGKGRISIILWCLCQLCVESQQQLHLDSRGRLASSGQGTWRSHQPLFPVKYEFDVSDLKEGEGLTIVFDKTVQSLMVQKGILPQGGVAWGTFSDEIQRSGWSELHMQTADDQNIANDVKMYAAGYLEGLLTCVRISEFYSNSQKLLLSKEQTAGAMPAIRKLFRDQLAHARAMTNMEYHIFSEEPADPYWKQVRYTFFQMWGVLDGYNAASLRFGGETLELDDMLLINAGGELPQLLQAYAPESREHRAARSQAPSFLQQRSKSRSQDPLDDAHWERRVVESGRCSALVRLADGDMDLLMGHTTWDDYSKMTRIFKFYNFSLPAAETAATRMSFSSYPGAVTSTDDFYELNSGLVAMETSLVLLDPNAWDKVLDFPRFLSVPNFMHLMAVNRLAKTAADWVQLFSKTNTGTFAAQWMVADYNLFESGKPLPDGAFWVAEMIPGVSEIRDMSAHLRQHRYWASFNRPFFGKTRELSGFNAAERTHGALYSYNGNPRSVAFQLAAPGVNALQDMRRVMNQNTYPSSAPPNDPGHQISARMDLSAVLKLPNGGIDAKVVNRCLLKKLQAQAISGPSHQVQKPFQWNADDGAELWPGFPHAGLPNVWSFDFVQVTQFGQTQLMDESDC</sequence>
<dbReference type="InterPro" id="IPR036855">
    <property type="entry name" value="Znf_CCCH_sf"/>
</dbReference>
<keyword evidence="7" id="KW-0442">Lipid degradation</keyword>
<organism evidence="13 14">
    <name type="scientific">Effrenium voratum</name>
    <dbReference type="NCBI Taxonomy" id="2562239"/>
    <lineage>
        <taxon>Eukaryota</taxon>
        <taxon>Sar</taxon>
        <taxon>Alveolata</taxon>
        <taxon>Dinophyceae</taxon>
        <taxon>Suessiales</taxon>
        <taxon>Symbiodiniaceae</taxon>
        <taxon>Effrenium</taxon>
    </lineage>
</organism>
<keyword evidence="3" id="KW-0732">Signal</keyword>
<accession>A0AA36NL36</accession>
<gene>
    <name evidence="13" type="ORF">EVOR1521_LOCUS28549</name>
</gene>
<dbReference type="SUPFAM" id="SSF90229">
    <property type="entry name" value="CCCH zinc finger"/>
    <property type="match status" value="1"/>
</dbReference>
<keyword evidence="9" id="KW-0325">Glycoprotein</keyword>
<feature type="zinc finger region" description="C3H1-type" evidence="10">
    <location>
        <begin position="99"/>
        <end position="126"/>
    </location>
</feature>
<reference evidence="13" key="1">
    <citation type="submission" date="2023-08" db="EMBL/GenBank/DDBJ databases">
        <authorList>
            <person name="Chen Y."/>
            <person name="Shah S."/>
            <person name="Dougan E. K."/>
            <person name="Thang M."/>
            <person name="Chan C."/>
        </authorList>
    </citation>
    <scope>NUCLEOTIDE SEQUENCE</scope>
</reference>
<evidence type="ECO:0000313" key="14">
    <source>
        <dbReference type="Proteomes" id="UP001178507"/>
    </source>
</evidence>
<dbReference type="SUPFAM" id="SSF51197">
    <property type="entry name" value="Clavaminate synthase-like"/>
    <property type="match status" value="1"/>
</dbReference>
<evidence type="ECO:0000256" key="5">
    <source>
        <dbReference type="ARBA" id="ARBA00022801"/>
    </source>
</evidence>
<keyword evidence="5" id="KW-0378">Hydrolase</keyword>
<dbReference type="PANTHER" id="PTHR12370:SF3">
    <property type="entry name" value="PHOSPHOLIPASE B-LIKE 2-RELATED"/>
    <property type="match status" value="1"/>
</dbReference>
<evidence type="ECO:0000256" key="8">
    <source>
        <dbReference type="ARBA" id="ARBA00023098"/>
    </source>
</evidence>
<dbReference type="InterPro" id="IPR007000">
    <property type="entry name" value="PLipase_B-like"/>
</dbReference>
<protein>
    <recommendedName>
        <fullName evidence="12">C3H1-type domain-containing protein</fullName>
    </recommendedName>
</protein>